<dbReference type="InterPro" id="IPR013230">
    <property type="entry name" value="Peptidase_M15A_C"/>
</dbReference>
<feature type="domain" description="Peptidase M15A C-terminal" evidence="1">
    <location>
        <begin position="8"/>
        <end position="54"/>
    </location>
</feature>
<dbReference type="EMBL" id="BART01026561">
    <property type="protein sequence ID" value="GAG98360.1"/>
    <property type="molecule type" value="Genomic_DNA"/>
</dbReference>
<dbReference type="AlphaFoldDB" id="X1BTF0"/>
<evidence type="ECO:0000259" key="1">
    <source>
        <dbReference type="Pfam" id="PF08291"/>
    </source>
</evidence>
<name>X1BTF0_9ZZZZ</name>
<accession>X1BTF0</accession>
<dbReference type="InterPro" id="IPR009045">
    <property type="entry name" value="Zn_M74/Hedgehog-like"/>
</dbReference>
<proteinExistence type="predicted"/>
<feature type="non-terminal residue" evidence="2">
    <location>
        <position position="66"/>
    </location>
</feature>
<organism evidence="2">
    <name type="scientific">marine sediment metagenome</name>
    <dbReference type="NCBI Taxonomy" id="412755"/>
    <lineage>
        <taxon>unclassified sequences</taxon>
        <taxon>metagenomes</taxon>
        <taxon>ecological metagenomes</taxon>
    </lineage>
</organism>
<protein>
    <recommendedName>
        <fullName evidence="1">Peptidase M15A C-terminal domain-containing protein</fullName>
    </recommendedName>
</protein>
<comment type="caution">
    <text evidence="2">The sequence shown here is derived from an EMBL/GenBank/DDBJ whole genome shotgun (WGS) entry which is preliminary data.</text>
</comment>
<reference evidence="2" key="1">
    <citation type="journal article" date="2014" name="Front. Microbiol.">
        <title>High frequency of phylogenetically diverse reductive dehalogenase-homologous genes in deep subseafloor sedimentary metagenomes.</title>
        <authorList>
            <person name="Kawai M."/>
            <person name="Futagami T."/>
            <person name="Toyoda A."/>
            <person name="Takaki Y."/>
            <person name="Nishi S."/>
            <person name="Hori S."/>
            <person name="Arai W."/>
            <person name="Tsubouchi T."/>
            <person name="Morono Y."/>
            <person name="Uchiyama I."/>
            <person name="Ito T."/>
            <person name="Fujiyama A."/>
            <person name="Inagaki F."/>
            <person name="Takami H."/>
        </authorList>
    </citation>
    <scope>NUCLEOTIDE SEQUENCE</scope>
    <source>
        <strain evidence="2">Expedition CK06-06</strain>
    </source>
</reference>
<gene>
    <name evidence="2" type="ORF">S01H4_47334</name>
</gene>
<evidence type="ECO:0000313" key="2">
    <source>
        <dbReference type="EMBL" id="GAG98360.1"/>
    </source>
</evidence>
<dbReference type="Gene3D" id="3.30.1380.10">
    <property type="match status" value="1"/>
</dbReference>
<dbReference type="SUPFAM" id="SSF55166">
    <property type="entry name" value="Hedgehog/DD-peptidase"/>
    <property type="match status" value="1"/>
</dbReference>
<sequence>MAAAGSLDVTPTSWYRTPAVNARVGGHPFSQHLVGWAIDAVGPDQSQFAKNLRIRGLTVVQESDHI</sequence>
<dbReference type="Pfam" id="PF08291">
    <property type="entry name" value="Peptidase_M15_3"/>
    <property type="match status" value="1"/>
</dbReference>